<dbReference type="Pfam" id="PF00610">
    <property type="entry name" value="DEP"/>
    <property type="match status" value="1"/>
</dbReference>
<dbReference type="PROSITE" id="PS50186">
    <property type="entry name" value="DEP"/>
    <property type="match status" value="1"/>
</dbReference>
<feature type="transmembrane region" description="Helical" evidence="5">
    <location>
        <begin position="73"/>
        <end position="93"/>
    </location>
</feature>
<dbReference type="SUPFAM" id="SSF46785">
    <property type="entry name" value="Winged helix' DNA-binding domain"/>
    <property type="match status" value="1"/>
</dbReference>
<dbReference type="GO" id="GO:0030514">
    <property type="term" value="P:negative regulation of BMP signaling pathway"/>
    <property type="evidence" value="ECO:0007669"/>
    <property type="project" value="TreeGrafter"/>
</dbReference>
<feature type="transmembrane region" description="Helical" evidence="5">
    <location>
        <begin position="99"/>
        <end position="125"/>
    </location>
</feature>
<dbReference type="Ensembl" id="ENSOABT00000016760.2">
    <property type="protein sequence ID" value="ENSOABP00000016260.2"/>
    <property type="gene ID" value="ENSOABG00000008013.2"/>
</dbReference>
<feature type="transmembrane region" description="Helical" evidence="5">
    <location>
        <begin position="203"/>
        <end position="232"/>
    </location>
</feature>
<evidence type="ECO:0000313" key="7">
    <source>
        <dbReference type="Ensembl" id="ENSOABP00000016260.2"/>
    </source>
</evidence>
<dbReference type="GO" id="GO:0016020">
    <property type="term" value="C:membrane"/>
    <property type="evidence" value="ECO:0007669"/>
    <property type="project" value="UniProtKB-SubCell"/>
</dbReference>
<evidence type="ECO:0000256" key="5">
    <source>
        <dbReference type="SAM" id="Phobius"/>
    </source>
</evidence>
<dbReference type="PANTHER" id="PTHR22829:SF5">
    <property type="entry name" value="INTEGRAL MEMBRANE PROTEIN GPR155"/>
    <property type="match status" value="1"/>
</dbReference>
<dbReference type="CDD" id="cd04443">
    <property type="entry name" value="DEP_GPR155"/>
    <property type="match status" value="1"/>
</dbReference>
<feature type="transmembrane region" description="Helical" evidence="5">
    <location>
        <begin position="163"/>
        <end position="182"/>
    </location>
</feature>
<feature type="transmembrane region" description="Helical" evidence="5">
    <location>
        <begin position="533"/>
        <end position="554"/>
    </location>
</feature>
<dbReference type="PANTHER" id="PTHR22829">
    <property type="entry name" value="DEP DOMAIN PROTEIN"/>
    <property type="match status" value="1"/>
</dbReference>
<dbReference type="InterPro" id="IPR000591">
    <property type="entry name" value="DEP_dom"/>
</dbReference>
<dbReference type="InterPro" id="IPR051832">
    <property type="entry name" value="mTOR-Rac_regulators"/>
</dbReference>
<dbReference type="Pfam" id="PF03547">
    <property type="entry name" value="Mem_trans"/>
    <property type="match status" value="1"/>
</dbReference>
<feature type="transmembrane region" description="Helical" evidence="5">
    <location>
        <begin position="415"/>
        <end position="439"/>
    </location>
</feature>
<dbReference type="GO" id="GO:0055085">
    <property type="term" value="P:transmembrane transport"/>
    <property type="evidence" value="ECO:0007669"/>
    <property type="project" value="InterPro"/>
</dbReference>
<dbReference type="InterPro" id="IPR036390">
    <property type="entry name" value="WH_DNA-bd_sf"/>
</dbReference>
<evidence type="ECO:0000256" key="3">
    <source>
        <dbReference type="ARBA" id="ARBA00022989"/>
    </source>
</evidence>
<name>A0A668SPV5_OREAU</name>
<feature type="transmembrane region" description="Helical" evidence="5">
    <location>
        <begin position="384"/>
        <end position="403"/>
    </location>
</feature>
<feature type="transmembrane region" description="Helical" evidence="5">
    <location>
        <begin position="316"/>
        <end position="335"/>
    </location>
</feature>
<evidence type="ECO:0000256" key="1">
    <source>
        <dbReference type="ARBA" id="ARBA00004141"/>
    </source>
</evidence>
<proteinExistence type="predicted"/>
<evidence type="ECO:0000256" key="4">
    <source>
        <dbReference type="ARBA" id="ARBA00023136"/>
    </source>
</evidence>
<dbReference type="InterPro" id="IPR004776">
    <property type="entry name" value="Mem_transp_PIN-like"/>
</dbReference>
<feature type="transmembrane region" description="Helical" evidence="5">
    <location>
        <begin position="342"/>
        <end position="364"/>
    </location>
</feature>
<reference evidence="7" key="2">
    <citation type="submission" date="2025-09" db="UniProtKB">
        <authorList>
            <consortium name="Ensembl"/>
        </authorList>
    </citation>
    <scope>IDENTIFICATION</scope>
</reference>
<dbReference type="Gene3D" id="1.10.10.10">
    <property type="entry name" value="Winged helix-like DNA-binding domain superfamily/Winged helix DNA-binding domain"/>
    <property type="match status" value="1"/>
</dbReference>
<gene>
    <name evidence="7" type="primary">LOC116322896</name>
</gene>
<dbReference type="AlphaFoldDB" id="A0A668SPV5"/>
<dbReference type="SMART" id="SM00049">
    <property type="entry name" value="DEP"/>
    <property type="match status" value="1"/>
</dbReference>
<dbReference type="GO" id="GO:0035556">
    <property type="term" value="P:intracellular signal transduction"/>
    <property type="evidence" value="ECO:0007669"/>
    <property type="project" value="InterPro"/>
</dbReference>
<feature type="transmembrane region" description="Helical" evidence="5">
    <location>
        <begin position="273"/>
        <end position="292"/>
    </location>
</feature>
<reference evidence="7" key="1">
    <citation type="submission" date="2025-08" db="UniProtKB">
        <authorList>
            <consortium name="Ensembl"/>
        </authorList>
    </citation>
    <scope>IDENTIFICATION</scope>
</reference>
<feature type="domain" description="DEP" evidence="6">
    <location>
        <begin position="607"/>
        <end position="674"/>
    </location>
</feature>
<keyword evidence="2 5" id="KW-0812">Transmembrane</keyword>
<evidence type="ECO:0000313" key="8">
    <source>
        <dbReference type="Proteomes" id="UP000472276"/>
    </source>
</evidence>
<dbReference type="Proteomes" id="UP000472276">
    <property type="component" value="Unassembled WGS sequence"/>
</dbReference>
<sequence>MTAGGRGRVNIMMEAPERSLSFNFSSEELDSSVLSSTMSIDRLFPALLECFGIILCGYIAGRANIITSTQAKGLGSFVSKFALPALLFKNMVLLDFGNVIWPFLWSILIAKVCVFFLVCILTLIVASPVSRYSKAGLFSTFATQSNDFALGIEALYQSTYPEYLQYIYLVAPVSLMFLNPIGFALCEEIQKWKDQGNHQQSKVVIVGVVVLQVIKNPIVFMVVIGIIAHFVLHQTVPVFMAQFVDGLANSFGGAALFYLGLSMVGQLGKLTKSTVVTLILLTTAKLLLMPLICKDMVDLLDKRNTSDLNHSSLSDYAFLYGVFPTALSVAIYAVYYNAELEVVTAGMVISTFLSAPIMYVSAWLLTIRWMDPQRLMNSLQNVSFNMSIFILTCIGMILWNFVVKESNFIGQVLTFTLLCTSLYSTFIWPGLIALSLVLLKSEDLKVLPGMLVIAGFVFSICVLLLPPSGQCESRCESTDCLLVQVEELQQVADRQVARHVLMCLLLTVSLLANLSSCVWLLFNHNPGRLYLELLFFCAVVNYGQGLLSFALFGLDKHLILLPFKKRLYSLWYGRQEERPQSDLPEEIRMTCTQFTKYHKQQCFHDIIKKKRCGKKTMVDCFLGCELVEWLLQVGLAQDRGEAVLYGTRLQQGGVLQHIKQEYSFQDSPLYYQNQISSNRKFLYSKRLNVLLLNSPSWHSDRNEEKCSKCCTLSFKNVCCLYIQHFKFISETLSHGYNAKT</sequence>
<comment type="subcellular location">
    <subcellularLocation>
        <location evidence="1">Membrane</location>
        <topology evidence="1">Multi-pass membrane protein</topology>
    </subcellularLocation>
</comment>
<organism evidence="7 8">
    <name type="scientific">Oreochromis aureus</name>
    <name type="common">Israeli tilapia</name>
    <name type="synonym">Chromis aureus</name>
    <dbReference type="NCBI Taxonomy" id="47969"/>
    <lineage>
        <taxon>Eukaryota</taxon>
        <taxon>Metazoa</taxon>
        <taxon>Chordata</taxon>
        <taxon>Craniata</taxon>
        <taxon>Vertebrata</taxon>
        <taxon>Euteleostomi</taxon>
        <taxon>Actinopterygii</taxon>
        <taxon>Neopterygii</taxon>
        <taxon>Teleostei</taxon>
        <taxon>Neoteleostei</taxon>
        <taxon>Acanthomorphata</taxon>
        <taxon>Ovalentaria</taxon>
        <taxon>Cichlomorphae</taxon>
        <taxon>Cichliformes</taxon>
        <taxon>Cichlidae</taxon>
        <taxon>African cichlids</taxon>
        <taxon>Pseudocrenilabrinae</taxon>
        <taxon>Oreochromini</taxon>
        <taxon>Oreochromis</taxon>
    </lineage>
</organism>
<feature type="transmembrane region" description="Helical" evidence="5">
    <location>
        <begin position="445"/>
        <end position="465"/>
    </location>
</feature>
<dbReference type="InterPro" id="IPR037368">
    <property type="entry name" value="GPR155_DEP"/>
</dbReference>
<feature type="transmembrane region" description="Helical" evidence="5">
    <location>
        <begin position="43"/>
        <end position="61"/>
    </location>
</feature>
<keyword evidence="3 5" id="KW-1133">Transmembrane helix</keyword>
<keyword evidence="8" id="KW-1185">Reference proteome</keyword>
<evidence type="ECO:0000259" key="6">
    <source>
        <dbReference type="PROSITE" id="PS50186"/>
    </source>
</evidence>
<feature type="transmembrane region" description="Helical" evidence="5">
    <location>
        <begin position="238"/>
        <end position="261"/>
    </location>
</feature>
<protein>
    <recommendedName>
        <fullName evidence="6">DEP domain-containing protein</fullName>
    </recommendedName>
</protein>
<dbReference type="InterPro" id="IPR036388">
    <property type="entry name" value="WH-like_DNA-bd_sf"/>
</dbReference>
<evidence type="ECO:0000256" key="2">
    <source>
        <dbReference type="ARBA" id="ARBA00022692"/>
    </source>
</evidence>
<accession>A0A668SPV5</accession>
<keyword evidence="4 5" id="KW-0472">Membrane</keyword>
<feature type="transmembrane region" description="Helical" evidence="5">
    <location>
        <begin position="500"/>
        <end position="521"/>
    </location>
</feature>